<dbReference type="PANTHER" id="PTHR36121">
    <property type="entry name" value="PROTEIN SXY"/>
    <property type="match status" value="1"/>
</dbReference>
<feature type="domain" description="TfoX N-terminal" evidence="1">
    <location>
        <begin position="18"/>
        <end position="110"/>
    </location>
</feature>
<evidence type="ECO:0000313" key="4">
    <source>
        <dbReference type="Proteomes" id="UP000595009"/>
    </source>
</evidence>
<name>A0A7M1NXM2_HAEPA</name>
<accession>A0A7M1NXM2</accession>
<evidence type="ECO:0000313" key="3">
    <source>
        <dbReference type="EMBL" id="QOR17683.1"/>
    </source>
</evidence>
<dbReference type="GO" id="GO:0030420">
    <property type="term" value="P:establishment of competence for transformation"/>
    <property type="evidence" value="ECO:0007669"/>
    <property type="project" value="InterPro"/>
</dbReference>
<dbReference type="RefSeq" id="WP_197543870.1">
    <property type="nucleotide sequence ID" value="NZ_CP063120.1"/>
</dbReference>
<dbReference type="InterPro" id="IPR007076">
    <property type="entry name" value="TfoX_N"/>
</dbReference>
<protein>
    <submittedName>
        <fullName evidence="3">TfoX/Sxy family DNA transformation protein</fullName>
    </submittedName>
</protein>
<dbReference type="EMBL" id="CP063120">
    <property type="protein sequence ID" value="QOR17683.1"/>
    <property type="molecule type" value="Genomic_DNA"/>
</dbReference>
<dbReference type="Pfam" id="PF04994">
    <property type="entry name" value="TfoX_C"/>
    <property type="match status" value="1"/>
</dbReference>
<dbReference type="Gene3D" id="3.30.1460.30">
    <property type="entry name" value="YgaC/TfoX-N like chaperone"/>
    <property type="match status" value="1"/>
</dbReference>
<organism evidence="3 4">
    <name type="scientific">Haemophilus parainfluenzae</name>
    <dbReference type="NCBI Taxonomy" id="729"/>
    <lineage>
        <taxon>Bacteria</taxon>
        <taxon>Pseudomonadati</taxon>
        <taxon>Pseudomonadota</taxon>
        <taxon>Gammaproteobacteria</taxon>
        <taxon>Pasteurellales</taxon>
        <taxon>Pasteurellaceae</taxon>
        <taxon>Haemophilus</taxon>
    </lineage>
</organism>
<dbReference type="InterPro" id="IPR026256">
    <property type="entry name" value="TfoX-like_gammaprotbact"/>
</dbReference>
<sequence>MKTLIIPNDHISKVCNLLNQLIGDVTSKNLFTGYGLFHKEKDMFAIWANNKIYLRAKHELSIKLKGLGCKPFATNELNKRFVLSDYYALTESILKDNALMRNLLILSISQIRKEKLDSALSKIGRIRDLPNLSVKYERALKKVGIDNVDTLRQIGAENAIIRLKKADIGATEAFYWRLRGALENRNCEFYTEKEKERGLNKLNEMLSANGFRRCKRTLKTVE</sequence>
<evidence type="ECO:0000259" key="2">
    <source>
        <dbReference type="Pfam" id="PF04994"/>
    </source>
</evidence>
<dbReference type="Pfam" id="PF04993">
    <property type="entry name" value="TfoX_N"/>
    <property type="match status" value="1"/>
</dbReference>
<feature type="domain" description="TfoX C-terminal" evidence="2">
    <location>
        <begin position="125"/>
        <end position="197"/>
    </location>
</feature>
<dbReference type="Gene3D" id="1.10.150.20">
    <property type="entry name" value="5' to 3' exonuclease, C-terminal subdomain"/>
    <property type="match status" value="1"/>
</dbReference>
<evidence type="ECO:0000259" key="1">
    <source>
        <dbReference type="Pfam" id="PF04993"/>
    </source>
</evidence>
<dbReference type="AlphaFoldDB" id="A0A7M1NXM2"/>
<reference evidence="3 4" key="1">
    <citation type="submission" date="2020-10" db="EMBL/GenBank/DDBJ databases">
        <title>Genomic diversity and antimicrobial resistance of Haemophilus colonising the airways of young children with cystic fibrosis.</title>
        <authorList>
            <person name="Watts S.C."/>
            <person name="Judd L.M."/>
            <person name="Carzino R."/>
            <person name="Ranganathan S."/>
            <person name="Holt K.E."/>
        </authorList>
    </citation>
    <scope>NUCLEOTIDE SEQUENCE [LARGE SCALE GENOMIC DNA]</scope>
    <source>
        <strain evidence="3 4">M1C137_2</strain>
    </source>
</reference>
<dbReference type="PANTHER" id="PTHR36121:SF1">
    <property type="entry name" value="PROTEIN SXY"/>
    <property type="match status" value="1"/>
</dbReference>
<dbReference type="SUPFAM" id="SSF159894">
    <property type="entry name" value="YgaC/TfoX-N like"/>
    <property type="match status" value="1"/>
</dbReference>
<dbReference type="PIRSF" id="PIRSF028788">
    <property type="entry name" value="TfoX_Sxy"/>
    <property type="match status" value="1"/>
</dbReference>
<dbReference type="Proteomes" id="UP000595009">
    <property type="component" value="Chromosome"/>
</dbReference>
<dbReference type="InterPro" id="IPR007077">
    <property type="entry name" value="TfoX_C"/>
</dbReference>
<dbReference type="InterPro" id="IPR047525">
    <property type="entry name" value="TfoX-like"/>
</dbReference>
<gene>
    <name evidence="3" type="ORF">INP94_02005</name>
</gene>
<proteinExistence type="predicted"/>